<evidence type="ECO:0000313" key="3">
    <source>
        <dbReference type="Proteomes" id="UP000178485"/>
    </source>
</evidence>
<proteinExistence type="predicted"/>
<evidence type="ECO:0000313" key="2">
    <source>
        <dbReference type="EMBL" id="SCM55958.1"/>
    </source>
</evidence>
<dbReference type="Pfam" id="PF07669">
    <property type="entry name" value="Eco57I"/>
    <property type="match status" value="1"/>
</dbReference>
<feature type="domain" description="Type II methyltransferase M.TaqI-like" evidence="1">
    <location>
        <begin position="105"/>
        <end position="223"/>
    </location>
</feature>
<sequence>MEDGVTVPSQEDFEMLRKYSGWGGLGTFFNNPGPENTILHEVLDSEEYESAVNNINSAYYTPASVIDALWDIAGKLGFKGGKILESSAGIGSIIGLMPESISNRSDIEAVEIDTISGNILKLLYPDAKVNVQGFEETDIKNGSVDLAITNVPFITGFRVNDKIDKDLSKKFKDIHDYFIAKNIRKLRNGGIGIFITSSGTLDKSRKLREWITSDEKSDVIGAFRLNNETFSGTKATSDIIIVRKRTGNKPAANAIDVIDTVVARTGEYKTGNTNWDKKEGRYVEEVKPVSLEYNKYFVEHPEHMGGEMFVGYEKGDTYRPTSIGLFPTNEINQDEALKRWVNSFNEIENTNIVIHLHQWSTYPDG</sequence>
<dbReference type="AlphaFoldDB" id="A0A1G4G4L5"/>
<protein>
    <submittedName>
        <fullName evidence="2">Defense against restriction protein B</fullName>
        <ecNumber evidence="2">3.6.4.-</ecNumber>
    </submittedName>
</protein>
<name>A0A1G4G4L5_9BACT</name>
<dbReference type="STRING" id="1642646.ING2E5A_0655"/>
<reference evidence="2 3" key="1">
    <citation type="submission" date="2016-08" db="EMBL/GenBank/DDBJ databases">
        <authorList>
            <person name="Seilhamer J.J."/>
        </authorList>
    </citation>
    <scope>NUCLEOTIDE SEQUENCE [LARGE SCALE GENOMIC DNA]</scope>
    <source>
        <strain evidence="2">ING2-E5A</strain>
    </source>
</reference>
<dbReference type="EC" id="3.6.4.-" evidence="2"/>
<dbReference type="SUPFAM" id="SSF53335">
    <property type="entry name" value="S-adenosyl-L-methionine-dependent methyltransferases"/>
    <property type="match status" value="1"/>
</dbReference>
<dbReference type="PRINTS" id="PR00507">
    <property type="entry name" value="N12N6MTFRASE"/>
</dbReference>
<dbReference type="GO" id="GO:0009007">
    <property type="term" value="F:site-specific DNA-methyltransferase (adenine-specific) activity"/>
    <property type="evidence" value="ECO:0007669"/>
    <property type="project" value="UniProtKB-EC"/>
</dbReference>
<dbReference type="Gene3D" id="3.40.50.150">
    <property type="entry name" value="Vaccinia Virus protein VP39"/>
    <property type="match status" value="1"/>
</dbReference>
<gene>
    <name evidence="2" type="primary">darB</name>
    <name evidence="2" type="ORF">ING2E5A_0655</name>
</gene>
<evidence type="ECO:0000259" key="1">
    <source>
        <dbReference type="Pfam" id="PF07669"/>
    </source>
</evidence>
<dbReference type="EMBL" id="LT608328">
    <property type="protein sequence ID" value="SCM55958.1"/>
    <property type="molecule type" value="Genomic_DNA"/>
</dbReference>
<dbReference type="GO" id="GO:0006304">
    <property type="term" value="P:DNA modification"/>
    <property type="evidence" value="ECO:0007669"/>
    <property type="project" value="InterPro"/>
</dbReference>
<dbReference type="InterPro" id="IPR011639">
    <property type="entry name" value="MethylTrfase_TaqI-like_dom"/>
</dbReference>
<dbReference type="KEGG" id="pmuc:ING2E5A_0655"/>
<organism evidence="2 3">
    <name type="scientific">Petrimonas mucosa</name>
    <dbReference type="NCBI Taxonomy" id="1642646"/>
    <lineage>
        <taxon>Bacteria</taxon>
        <taxon>Pseudomonadati</taxon>
        <taxon>Bacteroidota</taxon>
        <taxon>Bacteroidia</taxon>
        <taxon>Bacteroidales</taxon>
        <taxon>Dysgonomonadaceae</taxon>
        <taxon>Petrimonas</taxon>
    </lineage>
</organism>
<dbReference type="PANTHER" id="PTHR41313:SF1">
    <property type="entry name" value="DNA METHYLASE ADENINE-SPECIFIC DOMAIN-CONTAINING PROTEIN"/>
    <property type="match status" value="1"/>
</dbReference>
<dbReference type="InterPro" id="IPR029063">
    <property type="entry name" value="SAM-dependent_MTases_sf"/>
</dbReference>
<dbReference type="InterPro" id="IPR052933">
    <property type="entry name" value="DNA_Protect_Modify"/>
</dbReference>
<accession>A0A1G4G4L5</accession>
<dbReference type="Proteomes" id="UP000178485">
    <property type="component" value="Chromosome i"/>
</dbReference>
<keyword evidence="3" id="KW-1185">Reference proteome</keyword>
<dbReference type="PANTHER" id="PTHR41313">
    <property type="entry name" value="ADENINE-SPECIFIC METHYLTRANSFERASE"/>
    <property type="match status" value="1"/>
</dbReference>
<keyword evidence="2" id="KW-0378">Hydrolase</keyword>
<dbReference type="GO" id="GO:0016787">
    <property type="term" value="F:hydrolase activity"/>
    <property type="evidence" value="ECO:0007669"/>
    <property type="project" value="UniProtKB-KW"/>
</dbReference>